<evidence type="ECO:0000256" key="4">
    <source>
        <dbReference type="ARBA" id="ARBA00022475"/>
    </source>
</evidence>
<dbReference type="NCBIfam" id="TIGR00739">
    <property type="entry name" value="yajC"/>
    <property type="match status" value="1"/>
</dbReference>
<evidence type="ECO:0000256" key="10">
    <source>
        <dbReference type="SAM" id="Phobius"/>
    </source>
</evidence>
<proteinExistence type="inferred from homology"/>
<dbReference type="PRINTS" id="PR01853">
    <property type="entry name" value="YAJCTRNLCASE"/>
</dbReference>
<evidence type="ECO:0000256" key="2">
    <source>
        <dbReference type="ARBA" id="ARBA00006742"/>
    </source>
</evidence>
<evidence type="ECO:0000313" key="12">
    <source>
        <dbReference type="Proteomes" id="UP000317722"/>
    </source>
</evidence>
<evidence type="ECO:0000256" key="5">
    <source>
        <dbReference type="ARBA" id="ARBA00022692"/>
    </source>
</evidence>
<gene>
    <name evidence="11" type="primary">yajC</name>
    <name evidence="11" type="ORF">EAH86_06610</name>
</gene>
<dbReference type="AlphaFoldDB" id="A0A502CZL2"/>
<dbReference type="InterPro" id="IPR003849">
    <property type="entry name" value="Preprotein_translocase_YajC"/>
</dbReference>
<evidence type="ECO:0000313" key="11">
    <source>
        <dbReference type="EMBL" id="TPG18072.1"/>
    </source>
</evidence>
<comment type="caution">
    <text evidence="11">The sequence shown here is derived from an EMBL/GenBank/DDBJ whole genome shotgun (WGS) entry which is preliminary data.</text>
</comment>
<feature type="transmembrane region" description="Helical" evidence="10">
    <location>
        <begin position="17"/>
        <end position="35"/>
    </location>
</feature>
<keyword evidence="5 10" id="KW-0812">Transmembrane</keyword>
<evidence type="ECO:0000256" key="3">
    <source>
        <dbReference type="ARBA" id="ARBA00022448"/>
    </source>
</evidence>
<keyword evidence="12" id="KW-1185">Reference proteome</keyword>
<dbReference type="EMBL" id="RCZM01000002">
    <property type="protein sequence ID" value="TPG18072.1"/>
    <property type="molecule type" value="Genomic_DNA"/>
</dbReference>
<evidence type="ECO:0000256" key="7">
    <source>
        <dbReference type="ARBA" id="ARBA00022989"/>
    </source>
</evidence>
<reference evidence="11 12" key="1">
    <citation type="journal article" date="2019" name="Environ. Microbiol.">
        <title>Species interactions and distinct microbial communities in high Arctic permafrost affected cryosols are associated with the CH4 and CO2 gas fluxes.</title>
        <authorList>
            <person name="Altshuler I."/>
            <person name="Hamel J."/>
            <person name="Turney S."/>
            <person name="Magnuson E."/>
            <person name="Levesque R."/>
            <person name="Greer C."/>
            <person name="Whyte L.G."/>
        </authorList>
    </citation>
    <scope>NUCLEOTIDE SEQUENCE [LARGE SCALE GENOMIC DNA]</scope>
    <source>
        <strain evidence="11 12">S9.3A</strain>
    </source>
</reference>
<evidence type="ECO:0000256" key="6">
    <source>
        <dbReference type="ARBA" id="ARBA00022927"/>
    </source>
</evidence>
<dbReference type="GO" id="GO:0005886">
    <property type="term" value="C:plasma membrane"/>
    <property type="evidence" value="ECO:0007669"/>
    <property type="project" value="UniProtKB-SubCell"/>
</dbReference>
<keyword evidence="6" id="KW-0653">Protein transport</keyword>
<evidence type="ECO:0000256" key="1">
    <source>
        <dbReference type="ARBA" id="ARBA00004162"/>
    </source>
</evidence>
<keyword evidence="4" id="KW-1003">Cell membrane</keyword>
<dbReference type="PANTHER" id="PTHR33909:SF1">
    <property type="entry name" value="SEC TRANSLOCON ACCESSORY COMPLEX SUBUNIT YAJC"/>
    <property type="match status" value="1"/>
</dbReference>
<dbReference type="PANTHER" id="PTHR33909">
    <property type="entry name" value="SEC TRANSLOCON ACCESSORY COMPLEX SUBUNIT YAJC"/>
    <property type="match status" value="1"/>
</dbReference>
<evidence type="ECO:0000256" key="9">
    <source>
        <dbReference type="ARBA" id="ARBA00023136"/>
    </source>
</evidence>
<accession>A0A502CZL2</accession>
<keyword evidence="3" id="KW-0813">Transport</keyword>
<organism evidence="11 12">
    <name type="scientific">Pedococcus bigeumensis</name>
    <dbReference type="NCBI Taxonomy" id="433644"/>
    <lineage>
        <taxon>Bacteria</taxon>
        <taxon>Bacillati</taxon>
        <taxon>Actinomycetota</taxon>
        <taxon>Actinomycetes</taxon>
        <taxon>Micrococcales</taxon>
        <taxon>Intrasporangiaceae</taxon>
        <taxon>Pedococcus</taxon>
    </lineage>
</organism>
<dbReference type="SMART" id="SM01323">
    <property type="entry name" value="YajC"/>
    <property type="match status" value="1"/>
</dbReference>
<name>A0A502CZL2_9MICO</name>
<keyword evidence="7 10" id="KW-1133">Transmembrane helix</keyword>
<dbReference type="GO" id="GO:0015031">
    <property type="term" value="P:protein transport"/>
    <property type="evidence" value="ECO:0007669"/>
    <property type="project" value="UniProtKB-KW"/>
</dbReference>
<dbReference type="Proteomes" id="UP000317722">
    <property type="component" value="Unassembled WGS sequence"/>
</dbReference>
<comment type="similarity">
    <text evidence="2">Belongs to the YajC family.</text>
</comment>
<comment type="subcellular location">
    <subcellularLocation>
        <location evidence="1">Cell membrane</location>
        <topology evidence="1">Single-pass membrane protein</topology>
    </subcellularLocation>
</comment>
<dbReference type="Pfam" id="PF02699">
    <property type="entry name" value="YajC"/>
    <property type="match status" value="1"/>
</dbReference>
<protein>
    <submittedName>
        <fullName evidence="11">Preprotein translocase subunit YajC</fullName>
    </submittedName>
</protein>
<keyword evidence="8" id="KW-0811">Translocation</keyword>
<keyword evidence="9 10" id="KW-0472">Membrane</keyword>
<evidence type="ECO:0000256" key="8">
    <source>
        <dbReference type="ARBA" id="ARBA00023010"/>
    </source>
</evidence>
<sequence>MPATLTAVTASGGGSPVASLLIFALPVLLILFMVFSQRRRQREVQSLQATLSVGDEVTTTSGLYGTIKSLDDSTATLEISPGVTVRFDRRAIGTKTVSTGPAAPSTTE</sequence>
<dbReference type="OrthoDB" id="2200301at2"/>